<name>A0A498NYT4_LABRO</name>
<dbReference type="AlphaFoldDB" id="A0A498NYT4"/>
<gene>
    <name evidence="1" type="ORF">ROHU_002101</name>
</gene>
<accession>A0A498NYT4</accession>
<dbReference type="STRING" id="84645.A0A498NYT4"/>
<evidence type="ECO:0000313" key="2">
    <source>
        <dbReference type="Proteomes" id="UP000290572"/>
    </source>
</evidence>
<reference evidence="1 2" key="1">
    <citation type="submission" date="2018-03" db="EMBL/GenBank/DDBJ databases">
        <title>Draft genome sequence of Rohu Carp (Labeo rohita).</title>
        <authorList>
            <person name="Das P."/>
            <person name="Kushwaha B."/>
            <person name="Joshi C.G."/>
            <person name="Kumar D."/>
            <person name="Nagpure N.S."/>
            <person name="Sahoo L."/>
            <person name="Das S.P."/>
            <person name="Bit A."/>
            <person name="Patnaik S."/>
            <person name="Meher P.K."/>
            <person name="Jayasankar P."/>
            <person name="Koringa P.G."/>
            <person name="Patel N.V."/>
            <person name="Hinsu A.T."/>
            <person name="Kumar R."/>
            <person name="Pandey M."/>
            <person name="Agarwal S."/>
            <person name="Srivastava S."/>
            <person name="Singh M."/>
            <person name="Iquebal M.A."/>
            <person name="Jaiswal S."/>
            <person name="Angadi U.B."/>
            <person name="Kumar N."/>
            <person name="Raza M."/>
            <person name="Shah T.M."/>
            <person name="Rai A."/>
            <person name="Jena J.K."/>
        </authorList>
    </citation>
    <scope>NUCLEOTIDE SEQUENCE [LARGE SCALE GENOMIC DNA]</scope>
    <source>
        <strain evidence="1">DASCIFA01</strain>
        <tissue evidence="1">Testis</tissue>
    </source>
</reference>
<evidence type="ECO:0000313" key="1">
    <source>
        <dbReference type="EMBL" id="RXN37400.1"/>
    </source>
</evidence>
<protein>
    <submittedName>
        <fullName evidence="1">G2 M phase-specific E3 ubiquitin-ligase-like protein</fullName>
    </submittedName>
</protein>
<dbReference type="EMBL" id="QBIY01005912">
    <property type="protein sequence ID" value="RXN37400.1"/>
    <property type="molecule type" value="Genomic_DNA"/>
</dbReference>
<sequence>MTEERARFSHGEQQQQQVVYWNGKPNGQITATGGNGRRRVSVIPLEAEGYTGSVIKSASGGGKNLLYIVPLQDELDMTPLPPDAPEFARMPKATCKKCKTLMPLQTLALHVDQCDSMQNSENSEIEEDDLLLVEEATSSRQSLSPKVGTSNFEHQIEDACDLSNYTKEILDCGYTGPVNTDHKESILRALELHITTKCIPMLQQLREGLEIYDLTKVMQRKPRECHDLFVIGYDDQVDSHYILSHLAPEMSPSGSIKQVKESKIMEFFQDFLLELEGMD</sequence>
<comment type="caution">
    <text evidence="1">The sequence shown here is derived from an EMBL/GenBank/DDBJ whole genome shotgun (WGS) entry which is preliminary data.</text>
</comment>
<dbReference type="Proteomes" id="UP000290572">
    <property type="component" value="Unassembled WGS sequence"/>
</dbReference>
<dbReference type="GO" id="GO:0016874">
    <property type="term" value="F:ligase activity"/>
    <property type="evidence" value="ECO:0007669"/>
    <property type="project" value="UniProtKB-KW"/>
</dbReference>
<proteinExistence type="predicted"/>
<organism evidence="1 2">
    <name type="scientific">Labeo rohita</name>
    <name type="common">Indian major carp</name>
    <name type="synonym">Cyprinus rohita</name>
    <dbReference type="NCBI Taxonomy" id="84645"/>
    <lineage>
        <taxon>Eukaryota</taxon>
        <taxon>Metazoa</taxon>
        <taxon>Chordata</taxon>
        <taxon>Craniata</taxon>
        <taxon>Vertebrata</taxon>
        <taxon>Euteleostomi</taxon>
        <taxon>Actinopterygii</taxon>
        <taxon>Neopterygii</taxon>
        <taxon>Teleostei</taxon>
        <taxon>Ostariophysi</taxon>
        <taxon>Cypriniformes</taxon>
        <taxon>Cyprinidae</taxon>
        <taxon>Labeoninae</taxon>
        <taxon>Labeonini</taxon>
        <taxon>Labeo</taxon>
    </lineage>
</organism>
<keyword evidence="2" id="KW-1185">Reference proteome</keyword>
<keyword evidence="1" id="KW-0436">Ligase</keyword>